<dbReference type="SMART" id="SM00388">
    <property type="entry name" value="HisKA"/>
    <property type="match status" value="1"/>
</dbReference>
<dbReference type="SMART" id="SM00387">
    <property type="entry name" value="HATPase_c"/>
    <property type="match status" value="1"/>
</dbReference>
<reference evidence="17" key="1">
    <citation type="submission" date="2023-07" db="EMBL/GenBank/DDBJ databases">
        <title>Characterization of two Paracoccaceae strains isolated from Phycosphere and proposal of Xinfangfangia lacusdiani sp. nov.</title>
        <authorList>
            <person name="Deng Y."/>
            <person name="Zhang Y.Q."/>
        </authorList>
    </citation>
    <scope>NUCLEOTIDE SEQUENCE [LARGE SCALE GENOMIC DNA]</scope>
    <source>
        <strain evidence="17">CPCC 101403</strain>
    </source>
</reference>
<keyword evidence="11 14" id="KW-1133">Transmembrane helix</keyword>
<evidence type="ECO:0000256" key="9">
    <source>
        <dbReference type="ARBA" id="ARBA00022777"/>
    </source>
</evidence>
<dbReference type="Pfam" id="PF02518">
    <property type="entry name" value="HATPase_c"/>
    <property type="match status" value="1"/>
</dbReference>
<protein>
    <recommendedName>
        <fullName evidence="3">histidine kinase</fullName>
        <ecNumber evidence="3">2.7.13.3</ecNumber>
    </recommendedName>
</protein>
<evidence type="ECO:0000256" key="5">
    <source>
        <dbReference type="ARBA" id="ARBA00022553"/>
    </source>
</evidence>
<dbReference type="InterPro" id="IPR005467">
    <property type="entry name" value="His_kinase_dom"/>
</dbReference>
<keyword evidence="8" id="KW-0547">Nucleotide-binding</keyword>
<accession>A0ABU3EB04</accession>
<comment type="subcellular location">
    <subcellularLocation>
        <location evidence="2">Cell membrane</location>
        <topology evidence="2">Multi-pass membrane protein</topology>
    </subcellularLocation>
</comment>
<keyword evidence="10 16" id="KW-0067">ATP-binding</keyword>
<dbReference type="SUPFAM" id="SSF55874">
    <property type="entry name" value="ATPase domain of HSP90 chaperone/DNA topoisomerase II/histidine kinase"/>
    <property type="match status" value="1"/>
</dbReference>
<evidence type="ECO:0000256" key="2">
    <source>
        <dbReference type="ARBA" id="ARBA00004651"/>
    </source>
</evidence>
<dbReference type="Gene3D" id="3.30.450.20">
    <property type="entry name" value="PAS domain"/>
    <property type="match status" value="2"/>
</dbReference>
<evidence type="ECO:0000313" key="16">
    <source>
        <dbReference type="EMBL" id="MDT1061411.1"/>
    </source>
</evidence>
<feature type="coiled-coil region" evidence="13">
    <location>
        <begin position="320"/>
        <end position="347"/>
    </location>
</feature>
<organism evidence="16 17">
    <name type="scientific">Paracoccus broussonetiae</name>
    <dbReference type="NCBI Taxonomy" id="3075834"/>
    <lineage>
        <taxon>Bacteria</taxon>
        <taxon>Pseudomonadati</taxon>
        <taxon>Pseudomonadota</taxon>
        <taxon>Alphaproteobacteria</taxon>
        <taxon>Rhodobacterales</taxon>
        <taxon>Paracoccaceae</taxon>
        <taxon>Paracoccus</taxon>
    </lineage>
</organism>
<dbReference type="GO" id="GO:0005524">
    <property type="term" value="F:ATP binding"/>
    <property type="evidence" value="ECO:0007669"/>
    <property type="project" value="UniProtKB-KW"/>
</dbReference>
<dbReference type="PIRSF" id="PIRSF036431">
    <property type="entry name" value="STHK_DctB"/>
    <property type="match status" value="1"/>
</dbReference>
<dbReference type="InterPro" id="IPR017055">
    <property type="entry name" value="Sig_transdc_His_kinase_DctB"/>
</dbReference>
<evidence type="ECO:0000313" key="17">
    <source>
        <dbReference type="Proteomes" id="UP001251085"/>
    </source>
</evidence>
<keyword evidence="17" id="KW-1185">Reference proteome</keyword>
<evidence type="ECO:0000256" key="10">
    <source>
        <dbReference type="ARBA" id="ARBA00022840"/>
    </source>
</evidence>
<keyword evidence="6" id="KW-0808">Transferase</keyword>
<evidence type="ECO:0000256" key="7">
    <source>
        <dbReference type="ARBA" id="ARBA00022692"/>
    </source>
</evidence>
<dbReference type="CDD" id="cd00082">
    <property type="entry name" value="HisKA"/>
    <property type="match status" value="1"/>
</dbReference>
<dbReference type="InterPro" id="IPR029151">
    <property type="entry name" value="Sensor-like_sf"/>
</dbReference>
<dbReference type="PANTHER" id="PTHR43065">
    <property type="entry name" value="SENSOR HISTIDINE KINASE"/>
    <property type="match status" value="1"/>
</dbReference>
<evidence type="ECO:0000256" key="4">
    <source>
        <dbReference type="ARBA" id="ARBA00022475"/>
    </source>
</evidence>
<name>A0ABU3EB04_9RHOB</name>
<dbReference type="Gene3D" id="3.30.565.10">
    <property type="entry name" value="Histidine kinase-like ATPase, C-terminal domain"/>
    <property type="match status" value="1"/>
</dbReference>
<sequence length="567" mass="60508">MASVGKALDSRAPGGVPRWLWLLIALVLAGVLASGFRIGQHDALNDLRLAQEVELRTRVQALEGVLSRQRAVATVLADDALVRDALADPLPGNRAAVSLKFDRLRDQTNSSVIYLLDHRGVAIAASNWDEATSFVGQDYSFRDYFSDALLRGEATQFAQGTVSHRPGLYLSHDVVGLAGGHPDTATEPLGVVVVKVEFDALERNWAGNAAQTFVTDPSGQVMLAGDPALRFHPMPNEGDAIRTTQAVPGIDWTMTMASSTGAARYAGLLTMGALGFVLTLLAVPVVILMRARRRAAREAEAGRRYRVELERAVEERTRALTGEMRERRAAEEHVARLQDEMVQANKLAALGQITAGVAHEVNQPLATIRLLAENGAAMLPEGQAPEVAGNLAGIQRMALRIGRITEQLRGFARKASGTVGPVSLREALEVAVLMTGASHAGRGIPVDMPAVDPGLLVMAETVRLEQILVNLLQNAQEALAGTQDPRIRIGVEAAETVRVTVRDNGPGLTPETAARLFTPFATSKPNGLGLGLVISQEIARDFGGDLRALPPEPGQGACFILELQGAI</sequence>
<comment type="catalytic activity">
    <reaction evidence="1">
        <text>ATP + protein L-histidine = ADP + protein N-phospho-L-histidine.</text>
        <dbReference type="EC" id="2.7.13.3"/>
    </reaction>
</comment>
<dbReference type="SUPFAM" id="SSF47384">
    <property type="entry name" value="Homodimeric domain of signal transducing histidine kinase"/>
    <property type="match status" value="1"/>
</dbReference>
<proteinExistence type="predicted"/>
<keyword evidence="14" id="KW-0472">Membrane</keyword>
<dbReference type="Proteomes" id="UP001251085">
    <property type="component" value="Unassembled WGS sequence"/>
</dbReference>
<dbReference type="EC" id="2.7.13.3" evidence="3"/>
<feature type="transmembrane region" description="Helical" evidence="14">
    <location>
        <begin position="265"/>
        <end position="288"/>
    </location>
</feature>
<feature type="transmembrane region" description="Helical" evidence="14">
    <location>
        <begin position="20"/>
        <end position="39"/>
    </location>
</feature>
<dbReference type="InterPro" id="IPR036097">
    <property type="entry name" value="HisK_dim/P_sf"/>
</dbReference>
<dbReference type="EMBL" id="JAVRQI010000004">
    <property type="protein sequence ID" value="MDT1061411.1"/>
    <property type="molecule type" value="Genomic_DNA"/>
</dbReference>
<dbReference type="Gene3D" id="1.10.287.130">
    <property type="match status" value="1"/>
</dbReference>
<keyword evidence="12" id="KW-0902">Two-component regulatory system</keyword>
<dbReference type="PROSITE" id="PS50109">
    <property type="entry name" value="HIS_KIN"/>
    <property type="match status" value="1"/>
</dbReference>
<evidence type="ECO:0000259" key="15">
    <source>
        <dbReference type="PROSITE" id="PS50109"/>
    </source>
</evidence>
<dbReference type="SUPFAM" id="SSF103190">
    <property type="entry name" value="Sensory domain-like"/>
    <property type="match status" value="1"/>
</dbReference>
<gene>
    <name evidence="16" type="ORF">RM190_06020</name>
</gene>
<dbReference type="InterPro" id="IPR036890">
    <property type="entry name" value="HATPase_C_sf"/>
</dbReference>
<dbReference type="InterPro" id="IPR003594">
    <property type="entry name" value="HATPase_dom"/>
</dbReference>
<dbReference type="RefSeq" id="WP_311758515.1">
    <property type="nucleotide sequence ID" value="NZ_JAVRQI010000004.1"/>
</dbReference>
<keyword evidence="5" id="KW-0597">Phosphoprotein</keyword>
<dbReference type="PANTHER" id="PTHR43065:SF46">
    <property type="entry name" value="C4-DICARBOXYLATE TRANSPORT SENSOR PROTEIN DCTB"/>
    <property type="match status" value="1"/>
</dbReference>
<dbReference type="InterPro" id="IPR003661">
    <property type="entry name" value="HisK_dim/P_dom"/>
</dbReference>
<dbReference type="Gene3D" id="6.10.250.3020">
    <property type="match status" value="1"/>
</dbReference>
<evidence type="ECO:0000256" key="1">
    <source>
        <dbReference type="ARBA" id="ARBA00000085"/>
    </source>
</evidence>
<feature type="domain" description="Histidine kinase" evidence="15">
    <location>
        <begin position="356"/>
        <end position="567"/>
    </location>
</feature>
<evidence type="ECO:0000256" key="8">
    <source>
        <dbReference type="ARBA" id="ARBA00022741"/>
    </source>
</evidence>
<evidence type="ECO:0000256" key="14">
    <source>
        <dbReference type="SAM" id="Phobius"/>
    </source>
</evidence>
<dbReference type="Pfam" id="PF00512">
    <property type="entry name" value="HisKA"/>
    <property type="match status" value="1"/>
</dbReference>
<comment type="caution">
    <text evidence="16">The sequence shown here is derived from an EMBL/GenBank/DDBJ whole genome shotgun (WGS) entry which is preliminary data.</text>
</comment>
<evidence type="ECO:0000256" key="6">
    <source>
        <dbReference type="ARBA" id="ARBA00022679"/>
    </source>
</evidence>
<dbReference type="InterPro" id="IPR004358">
    <property type="entry name" value="Sig_transdc_His_kin-like_C"/>
</dbReference>
<evidence type="ECO:0000256" key="13">
    <source>
        <dbReference type="SAM" id="Coils"/>
    </source>
</evidence>
<keyword evidence="4" id="KW-1003">Cell membrane</keyword>
<keyword evidence="13" id="KW-0175">Coiled coil</keyword>
<dbReference type="PRINTS" id="PR00344">
    <property type="entry name" value="BCTRLSENSOR"/>
</dbReference>
<evidence type="ECO:0000256" key="3">
    <source>
        <dbReference type="ARBA" id="ARBA00012438"/>
    </source>
</evidence>
<evidence type="ECO:0000256" key="12">
    <source>
        <dbReference type="ARBA" id="ARBA00023012"/>
    </source>
</evidence>
<keyword evidence="7 14" id="KW-0812">Transmembrane</keyword>
<evidence type="ECO:0000256" key="11">
    <source>
        <dbReference type="ARBA" id="ARBA00022989"/>
    </source>
</evidence>
<keyword evidence="9" id="KW-0418">Kinase</keyword>